<evidence type="ECO:0000259" key="6">
    <source>
        <dbReference type="Pfam" id="PF01343"/>
    </source>
</evidence>
<keyword evidence="3" id="KW-0378">Hydrolase</keyword>
<dbReference type="GO" id="GO:0016020">
    <property type="term" value="C:membrane"/>
    <property type="evidence" value="ECO:0007669"/>
    <property type="project" value="InterPro"/>
</dbReference>
<gene>
    <name evidence="7" type="primary">sppA</name>
    <name evidence="7" type="ORF">GRI75_09110</name>
</gene>
<dbReference type="SUPFAM" id="SSF52096">
    <property type="entry name" value="ClpP/crotonase"/>
    <property type="match status" value="2"/>
</dbReference>
<dbReference type="Gene3D" id="6.20.330.10">
    <property type="match status" value="1"/>
</dbReference>
<keyword evidence="2" id="KW-0645">Protease</keyword>
<dbReference type="Pfam" id="PF01343">
    <property type="entry name" value="Peptidase_S49"/>
    <property type="match status" value="2"/>
</dbReference>
<dbReference type="InterPro" id="IPR004634">
    <property type="entry name" value="Pept_S49_pIV"/>
</dbReference>
<dbReference type="CDD" id="cd07023">
    <property type="entry name" value="S49_Sppa_N_C"/>
    <property type="match status" value="1"/>
</dbReference>
<comment type="similarity">
    <text evidence="1">Belongs to the peptidase S49 family.</text>
</comment>
<dbReference type="GO" id="GO:0006465">
    <property type="term" value="P:signal peptide processing"/>
    <property type="evidence" value="ECO:0007669"/>
    <property type="project" value="InterPro"/>
</dbReference>
<evidence type="ECO:0000256" key="2">
    <source>
        <dbReference type="ARBA" id="ARBA00022670"/>
    </source>
</evidence>
<dbReference type="InterPro" id="IPR029045">
    <property type="entry name" value="ClpP/crotonase-like_dom_sf"/>
</dbReference>
<feature type="domain" description="Peptidase S49" evidence="6">
    <location>
        <begin position="125"/>
        <end position="269"/>
    </location>
</feature>
<dbReference type="OrthoDB" id="9764363at2"/>
<dbReference type="GO" id="GO:0008236">
    <property type="term" value="F:serine-type peptidase activity"/>
    <property type="evidence" value="ECO:0007669"/>
    <property type="project" value="UniProtKB-KW"/>
</dbReference>
<dbReference type="RefSeq" id="WP_160746641.1">
    <property type="nucleotide sequence ID" value="NZ_WTYK01000004.1"/>
</dbReference>
<name>A0A6I4UT19_9SPHN</name>
<dbReference type="Gene3D" id="3.90.226.10">
    <property type="entry name" value="2-enoyl-CoA Hydratase, Chain A, domain 1"/>
    <property type="match status" value="2"/>
</dbReference>
<dbReference type="EMBL" id="WTYK01000004">
    <property type="protein sequence ID" value="MXP41798.1"/>
    <property type="molecule type" value="Genomic_DNA"/>
</dbReference>
<comment type="caution">
    <text evidence="7">The sequence shown here is derived from an EMBL/GenBank/DDBJ whole genome shotgun (WGS) entry which is preliminary data.</text>
</comment>
<feature type="active site" description="Proton donor/acceptor" evidence="5">
    <location>
        <position position="193"/>
    </location>
</feature>
<evidence type="ECO:0000313" key="8">
    <source>
        <dbReference type="Proteomes" id="UP000469159"/>
    </source>
</evidence>
<evidence type="ECO:0000313" key="7">
    <source>
        <dbReference type="EMBL" id="MXP41798.1"/>
    </source>
</evidence>
<dbReference type="PIRSF" id="PIRSF001217">
    <property type="entry name" value="Protease_4_SppA"/>
    <property type="match status" value="1"/>
</dbReference>
<dbReference type="PANTHER" id="PTHR33209">
    <property type="entry name" value="PROTEASE 4"/>
    <property type="match status" value="1"/>
</dbReference>
<evidence type="ECO:0000256" key="5">
    <source>
        <dbReference type="PIRSR" id="PIRSR001217-1"/>
    </source>
</evidence>
<organism evidence="7 8">
    <name type="scientific">Croceibacterium soli</name>
    <dbReference type="NCBI Taxonomy" id="1739690"/>
    <lineage>
        <taxon>Bacteria</taxon>
        <taxon>Pseudomonadati</taxon>
        <taxon>Pseudomonadota</taxon>
        <taxon>Alphaproteobacteria</taxon>
        <taxon>Sphingomonadales</taxon>
        <taxon>Erythrobacteraceae</taxon>
        <taxon>Croceibacterium</taxon>
    </lineage>
</organism>
<dbReference type="InterPro" id="IPR002142">
    <property type="entry name" value="Peptidase_S49"/>
</dbReference>
<reference evidence="7 8" key="1">
    <citation type="submission" date="2019-12" db="EMBL/GenBank/DDBJ databases">
        <title>Genomic-based taxomic classification of the family Erythrobacteraceae.</title>
        <authorList>
            <person name="Xu L."/>
        </authorList>
    </citation>
    <scope>NUCLEOTIDE SEQUENCE [LARGE SCALE GENOMIC DNA]</scope>
    <source>
        <strain evidence="7 8">MCCC 1K02066</strain>
    </source>
</reference>
<keyword evidence="4" id="KW-0720">Serine protease</keyword>
<dbReference type="PANTHER" id="PTHR33209:SF1">
    <property type="entry name" value="PEPTIDASE S49 DOMAIN-CONTAINING PROTEIN"/>
    <property type="match status" value="1"/>
</dbReference>
<dbReference type="InterPro" id="IPR047272">
    <property type="entry name" value="S49_SppA_C"/>
</dbReference>
<dbReference type="NCBIfam" id="TIGR00705">
    <property type="entry name" value="SppA_67K"/>
    <property type="match status" value="1"/>
</dbReference>
<keyword evidence="8" id="KW-1185">Reference proteome</keyword>
<evidence type="ECO:0000256" key="4">
    <source>
        <dbReference type="ARBA" id="ARBA00022825"/>
    </source>
</evidence>
<dbReference type="CDD" id="cd07018">
    <property type="entry name" value="S49_SppA_67K_type"/>
    <property type="match status" value="1"/>
</dbReference>
<sequence length="637" mass="68004">MSFAGKVWRLLVGIKDALALVFLLLFFGALFAVLNARPSPAAVREGALLLQLDGTIVEERSAIDPFQTLLSSAVPTREYAARDIVHAIDEAAKDKRIKALALDLSTFLGGGLVHMEEIGDALDRFRRTKKPVLTYAVAYTDDSLLLAAHSTEIWIDPLGGAAIAGPGGHSIYYADLLEKLRVNTHVYRVGTYKSAVEPYILSGMSPEARENAEALYGSLWQEWQANVKQARPQANIALATQQIEAWLEQSSGDLAKAAVQAGLVDKIGDRVAWGEHVATIAGEDQWDDKPGAFAATDFDTWLAEIDPADMSAQTGSGNPVGVITIAGEISDGRAGPGEAGAERIVELLDEALDEDFAALVVRVNSPGGTVTGSEAIRRAILRHKARGIPVAVSMGNVAASGGYWIATTGDRIFAEPETITGSIGIWGVVPTFENTLAQYGVTSDGVRTTPLSGQPDLFGGFTPETDALLQRSVESGYLRFLDLVARSRGMTTARADELGQGRVWDGGSARQLGLVDQFGDLDAALAWAAGQAKLKEGGWYPQYLGEPADSFDSFLLTLITGDEGEAPQARDMFGYFAGRQAELGDRLLADLDRLMGMRGMQALCLECPAGRTTARPARPWASEAPGLAGMVARLLLD</sequence>
<proteinExistence type="inferred from homology"/>
<dbReference type="Proteomes" id="UP000469159">
    <property type="component" value="Unassembled WGS sequence"/>
</dbReference>
<evidence type="ECO:0000256" key="3">
    <source>
        <dbReference type="ARBA" id="ARBA00022801"/>
    </source>
</evidence>
<accession>A0A6I4UT19</accession>
<protein>
    <submittedName>
        <fullName evidence="7">Signal peptide peptidase SppA</fullName>
    </submittedName>
</protein>
<dbReference type="AlphaFoldDB" id="A0A6I4UT19"/>
<feature type="active site" description="Nucleophile" evidence="5">
    <location>
        <position position="400"/>
    </location>
</feature>
<dbReference type="InterPro" id="IPR047217">
    <property type="entry name" value="S49_SppA_67K_type_N"/>
</dbReference>
<feature type="domain" description="Peptidase S49" evidence="6">
    <location>
        <begin position="384"/>
        <end position="535"/>
    </location>
</feature>
<evidence type="ECO:0000256" key="1">
    <source>
        <dbReference type="ARBA" id="ARBA00008683"/>
    </source>
</evidence>